<evidence type="ECO:0000313" key="2">
    <source>
        <dbReference type="Proteomes" id="UP001589646"/>
    </source>
</evidence>
<protein>
    <submittedName>
        <fullName evidence="1">Uncharacterized protein</fullName>
    </submittedName>
</protein>
<accession>A0ABV5Q3J1</accession>
<dbReference type="Proteomes" id="UP001589646">
    <property type="component" value="Unassembled WGS sequence"/>
</dbReference>
<comment type="caution">
    <text evidence="1">The sequence shown here is derived from an EMBL/GenBank/DDBJ whole genome shotgun (WGS) entry which is preliminary data.</text>
</comment>
<gene>
    <name evidence="1" type="ORF">ACFFRN_24535</name>
</gene>
<keyword evidence="2" id="KW-1185">Reference proteome</keyword>
<evidence type="ECO:0000313" key="1">
    <source>
        <dbReference type="EMBL" id="MFB9529784.1"/>
    </source>
</evidence>
<reference evidence="1 2" key="1">
    <citation type="submission" date="2024-09" db="EMBL/GenBank/DDBJ databases">
        <authorList>
            <person name="Sun Q."/>
            <person name="Mori K."/>
        </authorList>
    </citation>
    <scope>NUCLEOTIDE SEQUENCE [LARGE SCALE GENOMIC DNA]</scope>
    <source>
        <strain evidence="1 2">JCM 3323</strain>
    </source>
</reference>
<dbReference type="EMBL" id="JBHMCE010000007">
    <property type="protein sequence ID" value="MFB9529784.1"/>
    <property type="molecule type" value="Genomic_DNA"/>
</dbReference>
<sequence length="129" mass="14446">MDVTALESQRLVAVTASQFTHRSDAPVIGEVWLGFDALTVNLGVASDWELRITPEEPGESYVMEELGSRVDVIIAPDEVPFVRHIGQRLLRLVEEFDEVSGQRMRLDFEFEDGTVIARSWGGDMQMAHA</sequence>
<name>A0ABV5Q3J1_9ACTN</name>
<dbReference type="RefSeq" id="WP_346127820.1">
    <property type="nucleotide sequence ID" value="NZ_BAAAXC010000015.1"/>
</dbReference>
<proteinExistence type="predicted"/>
<organism evidence="1 2">
    <name type="scientific">Nonomuraea roseola</name>
    <dbReference type="NCBI Taxonomy" id="46179"/>
    <lineage>
        <taxon>Bacteria</taxon>
        <taxon>Bacillati</taxon>
        <taxon>Actinomycetota</taxon>
        <taxon>Actinomycetes</taxon>
        <taxon>Streptosporangiales</taxon>
        <taxon>Streptosporangiaceae</taxon>
        <taxon>Nonomuraea</taxon>
    </lineage>
</organism>